<dbReference type="EMBL" id="KN880446">
    <property type="protein sequence ID" value="KIY72189.1"/>
    <property type="molecule type" value="Genomic_DNA"/>
</dbReference>
<comment type="catalytic activity">
    <reaction evidence="12">
        <text>a 1,2-diacyl-sn-glycero-3-phosphocholine(in) = a 1,2-diacyl-sn-glycero-3-phosphocholine(out)</text>
        <dbReference type="Rhea" id="RHEA:38571"/>
        <dbReference type="ChEBI" id="CHEBI:57643"/>
    </reaction>
</comment>
<evidence type="ECO:0000256" key="3">
    <source>
        <dbReference type="ARBA" id="ARBA00009714"/>
    </source>
</evidence>
<evidence type="ECO:0000256" key="8">
    <source>
        <dbReference type="ARBA" id="ARBA00023055"/>
    </source>
</evidence>
<keyword evidence="8" id="KW-0445">Lipid transport</keyword>
<feature type="compositionally biased region" description="Low complexity" evidence="13">
    <location>
        <begin position="269"/>
        <end position="308"/>
    </location>
</feature>
<protein>
    <recommendedName>
        <fullName evidence="4">Autophagy-related protein 2</fullName>
    </recommendedName>
</protein>
<accession>A0A0D7BPV2</accession>
<feature type="region of interest" description="Disordered" evidence="13">
    <location>
        <begin position="642"/>
        <end position="678"/>
    </location>
</feature>
<evidence type="ECO:0000313" key="15">
    <source>
        <dbReference type="Proteomes" id="UP000054007"/>
    </source>
</evidence>
<organism evidence="14 15">
    <name type="scientific">Cylindrobasidium torrendii FP15055 ss-10</name>
    <dbReference type="NCBI Taxonomy" id="1314674"/>
    <lineage>
        <taxon>Eukaryota</taxon>
        <taxon>Fungi</taxon>
        <taxon>Dikarya</taxon>
        <taxon>Basidiomycota</taxon>
        <taxon>Agaricomycotina</taxon>
        <taxon>Agaricomycetes</taxon>
        <taxon>Agaricomycetidae</taxon>
        <taxon>Agaricales</taxon>
        <taxon>Marasmiineae</taxon>
        <taxon>Physalacriaceae</taxon>
        <taxon>Cylindrobasidium</taxon>
    </lineage>
</organism>
<dbReference type="PANTHER" id="PTHR13190:SF1">
    <property type="entry name" value="AUTOPHAGY-RELATED 2, ISOFORM A"/>
    <property type="match status" value="1"/>
</dbReference>
<dbReference type="InterPro" id="IPR026849">
    <property type="entry name" value="ATG2"/>
</dbReference>
<dbReference type="Pfam" id="PF13329">
    <property type="entry name" value="ATG2_CAD"/>
    <property type="match status" value="1"/>
</dbReference>
<evidence type="ECO:0000256" key="10">
    <source>
        <dbReference type="ARBA" id="ARBA00024479"/>
    </source>
</evidence>
<keyword evidence="9" id="KW-0472">Membrane</keyword>
<evidence type="ECO:0000256" key="4">
    <source>
        <dbReference type="ARBA" id="ARBA00018070"/>
    </source>
</evidence>
<dbReference type="GO" id="GO:0043495">
    <property type="term" value="F:protein-membrane adaptor activity"/>
    <property type="evidence" value="ECO:0007669"/>
    <property type="project" value="TreeGrafter"/>
</dbReference>
<sequence length="1973" mass="213765">MSWFTSWLPIPPFPSLNIQLPSGIQSRFLSFVLKRALGHFLKPGQLDASQIDSQIGSGHVKVANLQLDSEAINPLLDGLPVVLHAGTIGLVTARIPWPNPLTSVVGFSVKSLHLTLHILPKPPPHAKPTVDLNESVISVAESFVHEELSPDQEEVLRQSFHAELAASLRDEGDVSLPGGLGASTTLGDGDLDPAGVSLVANMIEGLLARFEFDAEDTRITLVHPGKSSITVRLAELRYHTEDATTEVEGSKTRSVRLNDLSVTASNMSAASDLSSSATSTQQATSSMTASTLQTPRRSPSPTSSTSSSLDEDTHLAMSQSLAFLPPRPHSPASSAASSMYASAISTADITPEAASSSASVPRPRSPRVDPPNVPHRETNTEETILSFGKDPIVFTLVTPPPIRKQLSPPGKPQATYEETLKFSLSGGVLAFALRSWHIRCLMDILEAFSALPLPQKGKEGNKAPSSAFLKLAATVELKGIVGIVLPAIAPDADPHTFVRELDTFYEKPLVPPRLSTGYVRLLVEKIAASGSLAPSVTALGAKLALPTLASAQPLASLITASATIHEISVFVFGAAKADSLILNASPVLITDHHLNEEYSRVHEHPDPHLKSGECPPLPVFDIVDWTDPKHFLHGSRISHWRTKHRSSSTAQQDTASVASITVTQKSVRRKKTQTETTETDVDVSLVPLHILVNLRQCVTRETFAFIDELKRPSTQSQEVEEPQSDTDDSLEESVSREGDTQSAVDSERRRLEQMVLKDLKLDYDYRNQQPATASPQQAPKVRRRRSPAKSSTILTVHCPMLRAQVRTPPLPDVAARSGPLIIDVHDFVFTNHPPSKKPAARFTDYPAQADIVASIQLSRLVFAAAGPSESKALGVASLGSLTGLAGGSEESGAIVPTVSFVKTSPVKTSLRISVPSLYVNIQKATYDYIQYAIDDASQLVEVTFGGEGAGGPSKEKVDSREASIIGSRFFVQSRAGSDGNAGESATFQDESAIGVVNISEAFVRMQIPGVPVSDTDELRMTVEGKPLLYGDYPMDMYASDVDVELRPDGKDETAAVVNIMDATLKHVSPSGSMDTLLELTAPRSLTSPGQPMLNLVFKSLAIPETSSKESRIRLTLWGFTFNFRADISWVDQLASFFKAPPGAFESVVPSECTRVVVRVLDGSLAAFTPTYPGCLVVNLGDLEFGANLVGGAPEVVFRLAITSAAVLLIDDTANIVPSSSSGRGGVVYWKKRGFALLAELADLSVLFESKPADIKVTIERIGLRLHLCADTGSALAAFIGDMTAAFQPPPEVRPPKPKRTPAVVTEQPVYGLASLDDDAFRRPPDIGPAPDMIYDDLPSNLDYLDDSFSAAAGLRELRDDDFDDFDVESANAVPIPDESGVGVVANVGGETIKMLRPELGGMENYFDNLPPEPTDGSQPLADTALQIKILRGDVNVFLYDGYDWVRTRKTIEEGIKEMRKRLAKIKQLVASGQTQDSTIEEETSALLYNSVYIGLEHEIDELEPTALIAAIDEELKDDFETVSQSSWQSLKPQGPGATPRPQVKVPKVAGKRLTRSKGPNIEFRLEGLKLGVDNYVPESAVVSRILATVKEVEILDHMKSSTWSKFLTSKRSDAKGNVRESDSDMVRVELKSLHPVPDHPSVEARLRAKILPLRLHVDQNALDFLKQFFSFEDPLASPAPSKDPDDEVYFQFAEIFPIDLKLDYKPRRVDYRALKEGKTIELMNFFHFDGAEMTLRHITLAGISGWPRIFDLLNDLWTPDVKATQLVEVISGVAPIRSVVNVGSGIADLVLLPISQYKKDGRIVRGVQRGATAFVKSTAIEAIKLGARLATGTQVILEQAEGVVGGQFSGAVTAETMSSPDFVAGELDDELDEEAFSKYAEQPTDIKEGIQSAYRSLHRNMNTAAQTILAVPMEVYERSGNEGPVRSVIRAVPIAVLKPMIGASEAVSKTLLGLHNTLDPNVKMDNELKYKQR</sequence>
<evidence type="ECO:0000256" key="7">
    <source>
        <dbReference type="ARBA" id="ARBA00023006"/>
    </source>
</evidence>
<comment type="subcellular location">
    <subcellularLocation>
        <location evidence="1">Endoplasmic reticulum membrane</location>
        <topology evidence="1">Peripheral membrane protein</topology>
    </subcellularLocation>
    <subcellularLocation>
        <location evidence="2">Preautophagosomal structure membrane</location>
        <topology evidence="2">Peripheral membrane protein</topology>
    </subcellularLocation>
</comment>
<comment type="catalytic activity">
    <reaction evidence="10">
        <text>a 1,2-diacyl-sn-glycero-3-phospho-L-serine(in) = a 1,2-diacyl-sn-glycero-3-phospho-L-serine(out)</text>
        <dbReference type="Rhea" id="RHEA:38663"/>
        <dbReference type="ChEBI" id="CHEBI:57262"/>
    </reaction>
</comment>
<dbReference type="OrthoDB" id="18982at2759"/>
<dbReference type="GO" id="GO:0000045">
    <property type="term" value="P:autophagosome assembly"/>
    <property type="evidence" value="ECO:0007669"/>
    <property type="project" value="TreeGrafter"/>
</dbReference>
<feature type="compositionally biased region" description="Polar residues" evidence="13">
    <location>
        <begin position="647"/>
        <end position="665"/>
    </location>
</feature>
<dbReference type="GO" id="GO:0061709">
    <property type="term" value="P:reticulophagy"/>
    <property type="evidence" value="ECO:0007669"/>
    <property type="project" value="TreeGrafter"/>
</dbReference>
<comment type="similarity">
    <text evidence="3">Belongs to the ATG2 family.</text>
</comment>
<dbReference type="GO" id="GO:0034727">
    <property type="term" value="P:piecemeal microautophagy of the nucleus"/>
    <property type="evidence" value="ECO:0007669"/>
    <property type="project" value="TreeGrafter"/>
</dbReference>
<feature type="region of interest" description="Disordered" evidence="13">
    <location>
        <begin position="765"/>
        <end position="790"/>
    </location>
</feature>
<dbReference type="STRING" id="1314674.A0A0D7BPV2"/>
<comment type="catalytic activity">
    <reaction evidence="11">
        <text>a 1,2-diacyl-sn-glycero-3-phosphoethanolamine(in) = a 1,2-diacyl-sn-glycero-3-phosphoethanolamine(out)</text>
        <dbReference type="Rhea" id="RHEA:38895"/>
        <dbReference type="ChEBI" id="CHEBI:64612"/>
    </reaction>
</comment>
<feature type="compositionally biased region" description="Basic and acidic residues" evidence="13">
    <location>
        <begin position="733"/>
        <end position="749"/>
    </location>
</feature>
<feature type="region of interest" description="Disordered" evidence="13">
    <location>
        <begin position="712"/>
        <end position="749"/>
    </location>
</feature>
<dbReference type="Proteomes" id="UP000054007">
    <property type="component" value="Unassembled WGS sequence"/>
</dbReference>
<gene>
    <name evidence="14" type="ORF">CYLTODRAFT_418166</name>
</gene>
<keyword evidence="6" id="KW-0256">Endoplasmic reticulum</keyword>
<evidence type="ECO:0000256" key="2">
    <source>
        <dbReference type="ARBA" id="ARBA00004623"/>
    </source>
</evidence>
<keyword evidence="15" id="KW-1185">Reference proteome</keyword>
<dbReference type="GO" id="GO:0032266">
    <property type="term" value="F:phosphatidylinositol-3-phosphate binding"/>
    <property type="evidence" value="ECO:0007669"/>
    <property type="project" value="TreeGrafter"/>
</dbReference>
<dbReference type="GO" id="GO:0061723">
    <property type="term" value="P:glycophagy"/>
    <property type="evidence" value="ECO:0007669"/>
    <property type="project" value="TreeGrafter"/>
</dbReference>
<dbReference type="PANTHER" id="PTHR13190">
    <property type="entry name" value="AUTOPHAGY-RELATED 2, ISOFORM A"/>
    <property type="match status" value="1"/>
</dbReference>
<feature type="region of interest" description="Disordered" evidence="13">
    <location>
        <begin position="269"/>
        <end position="312"/>
    </location>
</feature>
<evidence type="ECO:0000256" key="13">
    <source>
        <dbReference type="SAM" id="MobiDB-lite"/>
    </source>
</evidence>
<feature type="compositionally biased region" description="Low complexity" evidence="13">
    <location>
        <begin position="351"/>
        <end position="362"/>
    </location>
</feature>
<keyword evidence="5" id="KW-0813">Transport</keyword>
<dbReference type="GO" id="GO:0006869">
    <property type="term" value="P:lipid transport"/>
    <property type="evidence" value="ECO:0007669"/>
    <property type="project" value="UniProtKB-KW"/>
</dbReference>
<proteinExistence type="inferred from homology"/>
<evidence type="ECO:0000256" key="9">
    <source>
        <dbReference type="ARBA" id="ARBA00023136"/>
    </source>
</evidence>
<evidence type="ECO:0000256" key="6">
    <source>
        <dbReference type="ARBA" id="ARBA00022824"/>
    </source>
</evidence>
<evidence type="ECO:0000256" key="5">
    <source>
        <dbReference type="ARBA" id="ARBA00022448"/>
    </source>
</evidence>
<dbReference type="GO" id="GO:0005789">
    <property type="term" value="C:endoplasmic reticulum membrane"/>
    <property type="evidence" value="ECO:0007669"/>
    <property type="project" value="UniProtKB-SubCell"/>
</dbReference>
<evidence type="ECO:0000313" key="14">
    <source>
        <dbReference type="EMBL" id="KIY72189.1"/>
    </source>
</evidence>
<feature type="region of interest" description="Disordered" evidence="13">
    <location>
        <begin position="351"/>
        <end position="382"/>
    </location>
</feature>
<keyword evidence="7" id="KW-0072">Autophagy</keyword>
<dbReference type="GO" id="GO:0061908">
    <property type="term" value="C:phagophore"/>
    <property type="evidence" value="ECO:0007669"/>
    <property type="project" value="TreeGrafter"/>
</dbReference>
<dbReference type="GO" id="GO:0000422">
    <property type="term" value="P:autophagy of mitochondrion"/>
    <property type="evidence" value="ECO:0007669"/>
    <property type="project" value="TreeGrafter"/>
</dbReference>
<evidence type="ECO:0000256" key="1">
    <source>
        <dbReference type="ARBA" id="ARBA00004406"/>
    </source>
</evidence>
<dbReference type="GO" id="GO:0034045">
    <property type="term" value="C:phagophore assembly site membrane"/>
    <property type="evidence" value="ECO:0007669"/>
    <property type="project" value="UniProtKB-SubCell"/>
</dbReference>
<evidence type="ECO:0000256" key="12">
    <source>
        <dbReference type="ARBA" id="ARBA00024631"/>
    </source>
</evidence>
<feature type="compositionally biased region" description="Acidic residues" evidence="13">
    <location>
        <begin position="718"/>
        <end position="731"/>
    </location>
</feature>
<name>A0A0D7BPV2_9AGAR</name>
<evidence type="ECO:0000256" key="11">
    <source>
        <dbReference type="ARBA" id="ARBA00024615"/>
    </source>
</evidence>
<feature type="compositionally biased region" description="Low complexity" evidence="13">
    <location>
        <begin position="768"/>
        <end position="779"/>
    </location>
</feature>
<reference evidence="14 15" key="1">
    <citation type="journal article" date="2015" name="Fungal Genet. Biol.">
        <title>Evolution of novel wood decay mechanisms in Agaricales revealed by the genome sequences of Fistulina hepatica and Cylindrobasidium torrendii.</title>
        <authorList>
            <person name="Floudas D."/>
            <person name="Held B.W."/>
            <person name="Riley R."/>
            <person name="Nagy L.G."/>
            <person name="Koehler G."/>
            <person name="Ransdell A.S."/>
            <person name="Younus H."/>
            <person name="Chow J."/>
            <person name="Chiniquy J."/>
            <person name="Lipzen A."/>
            <person name="Tritt A."/>
            <person name="Sun H."/>
            <person name="Haridas S."/>
            <person name="LaButti K."/>
            <person name="Ohm R.A."/>
            <person name="Kues U."/>
            <person name="Blanchette R.A."/>
            <person name="Grigoriev I.V."/>
            <person name="Minto R.E."/>
            <person name="Hibbett D.S."/>
        </authorList>
    </citation>
    <scope>NUCLEOTIDE SEQUENCE [LARGE SCALE GENOMIC DNA]</scope>
    <source>
        <strain evidence="14 15">FP15055 ss-10</strain>
    </source>
</reference>
<feature type="region of interest" description="Disordered" evidence="13">
    <location>
        <begin position="1524"/>
        <end position="1543"/>
    </location>
</feature>